<evidence type="ECO:0000313" key="2">
    <source>
        <dbReference type="EMBL" id="EGT53683.1"/>
    </source>
</evidence>
<name>G0PFB2_CAEBE</name>
<evidence type="ECO:0000313" key="3">
    <source>
        <dbReference type="Proteomes" id="UP000008068"/>
    </source>
</evidence>
<dbReference type="AlphaFoldDB" id="G0PFB2"/>
<dbReference type="PANTHER" id="PTHR32525:SF0">
    <property type="entry name" value="DOMAIN OF UNKNOWN FUNCTION WSN DOMAIN-CONTAINING PROTEIN-RELATED"/>
    <property type="match status" value="1"/>
</dbReference>
<dbReference type="Proteomes" id="UP000008068">
    <property type="component" value="Unassembled WGS sequence"/>
</dbReference>
<dbReference type="InParanoid" id="G0PFB2"/>
<dbReference type="PANTHER" id="PTHR32525">
    <property type="entry name" value="PROTEIN-TYROSINE-PHOSPHATASE"/>
    <property type="match status" value="1"/>
</dbReference>
<proteinExistence type="predicted"/>
<gene>
    <name evidence="2" type="ORF">CAEBREN_16823</name>
</gene>
<dbReference type="GO" id="GO:0003676">
    <property type="term" value="F:nucleic acid binding"/>
    <property type="evidence" value="ECO:0007669"/>
    <property type="project" value="InterPro"/>
</dbReference>
<evidence type="ECO:0000259" key="1">
    <source>
        <dbReference type="Pfam" id="PF03184"/>
    </source>
</evidence>
<dbReference type="EMBL" id="GL380354">
    <property type="protein sequence ID" value="EGT53683.1"/>
    <property type="molecule type" value="Genomic_DNA"/>
</dbReference>
<feature type="domain" description="DDE-1" evidence="1">
    <location>
        <begin position="1"/>
        <end position="81"/>
    </location>
</feature>
<dbReference type="InterPro" id="IPR004875">
    <property type="entry name" value="DDE_SF_endonuclease_dom"/>
</dbReference>
<protein>
    <recommendedName>
        <fullName evidence="1">DDE-1 domain-containing protein</fullName>
    </recommendedName>
</protein>
<sequence length="125" mass="14106">MTKNLMKTFFEKMVFGPTMPKNTLLIVDSWSSWKDNDAIESVKPRVNKVKVLIILAGCTGSVQPCDVGLFGGFKKVVKTITGHGQLSNPTYKIFSRDPTLKLANNVKCYQVRKLENIISIYDNYE</sequence>
<dbReference type="HOGENOM" id="CLU_1994625_0_0_1"/>
<reference evidence="3" key="1">
    <citation type="submission" date="2011-07" db="EMBL/GenBank/DDBJ databases">
        <authorList>
            <consortium name="Caenorhabditis brenneri Sequencing and Analysis Consortium"/>
            <person name="Wilson R.K."/>
        </authorList>
    </citation>
    <scope>NUCLEOTIDE SEQUENCE [LARGE SCALE GENOMIC DNA]</scope>
    <source>
        <strain evidence="3">PB2801</strain>
    </source>
</reference>
<organism evidence="3">
    <name type="scientific">Caenorhabditis brenneri</name>
    <name type="common">Nematode worm</name>
    <dbReference type="NCBI Taxonomy" id="135651"/>
    <lineage>
        <taxon>Eukaryota</taxon>
        <taxon>Metazoa</taxon>
        <taxon>Ecdysozoa</taxon>
        <taxon>Nematoda</taxon>
        <taxon>Chromadorea</taxon>
        <taxon>Rhabditida</taxon>
        <taxon>Rhabditina</taxon>
        <taxon>Rhabditomorpha</taxon>
        <taxon>Rhabditoidea</taxon>
        <taxon>Rhabditidae</taxon>
        <taxon>Peloderinae</taxon>
        <taxon>Caenorhabditis</taxon>
    </lineage>
</organism>
<dbReference type="Pfam" id="PF03184">
    <property type="entry name" value="DDE_1"/>
    <property type="match status" value="1"/>
</dbReference>
<keyword evidence="3" id="KW-1185">Reference proteome</keyword>
<dbReference type="OrthoDB" id="5876883at2759"/>
<accession>G0PFB2</accession>
<dbReference type="eggNOG" id="KOG3105">
    <property type="taxonomic scope" value="Eukaryota"/>
</dbReference>